<organism evidence="2 3">
    <name type="scientific">Rasamsonia emersonii (strain ATCC 16479 / CBS 393.64 / IMI 116815)</name>
    <dbReference type="NCBI Taxonomy" id="1408163"/>
    <lineage>
        <taxon>Eukaryota</taxon>
        <taxon>Fungi</taxon>
        <taxon>Dikarya</taxon>
        <taxon>Ascomycota</taxon>
        <taxon>Pezizomycotina</taxon>
        <taxon>Eurotiomycetes</taxon>
        <taxon>Eurotiomycetidae</taxon>
        <taxon>Eurotiales</taxon>
        <taxon>Trichocomaceae</taxon>
        <taxon>Rasamsonia</taxon>
    </lineage>
</organism>
<gene>
    <name evidence="2" type="ORF">T310_3832</name>
</gene>
<feature type="region of interest" description="Disordered" evidence="1">
    <location>
        <begin position="568"/>
        <end position="600"/>
    </location>
</feature>
<dbReference type="AlphaFoldDB" id="A0A0F4YX13"/>
<feature type="compositionally biased region" description="Polar residues" evidence="1">
    <location>
        <begin position="377"/>
        <end position="386"/>
    </location>
</feature>
<dbReference type="RefSeq" id="XP_013328760.1">
    <property type="nucleotide sequence ID" value="XM_013473306.1"/>
</dbReference>
<feature type="region of interest" description="Disordered" evidence="1">
    <location>
        <begin position="420"/>
        <end position="463"/>
    </location>
</feature>
<feature type="compositionally biased region" description="Basic residues" evidence="1">
    <location>
        <begin position="331"/>
        <end position="340"/>
    </location>
</feature>
<feature type="region of interest" description="Disordered" evidence="1">
    <location>
        <begin position="318"/>
        <end position="395"/>
    </location>
</feature>
<evidence type="ECO:0000256" key="1">
    <source>
        <dbReference type="SAM" id="MobiDB-lite"/>
    </source>
</evidence>
<comment type="caution">
    <text evidence="2">The sequence shown here is derived from an EMBL/GenBank/DDBJ whole genome shotgun (WGS) entry which is preliminary data.</text>
</comment>
<dbReference type="EMBL" id="LASV01000156">
    <property type="protein sequence ID" value="KKA22148.1"/>
    <property type="molecule type" value="Genomic_DNA"/>
</dbReference>
<feature type="compositionally biased region" description="Polar residues" evidence="1">
    <location>
        <begin position="91"/>
        <end position="105"/>
    </location>
</feature>
<feature type="region of interest" description="Disordered" evidence="1">
    <location>
        <begin position="497"/>
        <end position="518"/>
    </location>
</feature>
<accession>A0A0F4YX13</accession>
<dbReference type="OrthoDB" id="5428259at2759"/>
<proteinExistence type="predicted"/>
<dbReference type="GeneID" id="25316181"/>
<protein>
    <submittedName>
        <fullName evidence="2">Uncharacterized protein</fullName>
    </submittedName>
</protein>
<dbReference type="STRING" id="1408163.A0A0F4YX13"/>
<name>A0A0F4YX13_RASE3</name>
<sequence length="613" mass="67869">MDAAALWCNICPKQPHFSDVSHLLTHVSSKAHLAHYFKLQVRSHQEPEARDALDEYDQWYKINNLAKLLSDRMASKEARKRRSSGKPAANGRTSATTVPDPNPTSGIDALRTEPPEPDLLGDFLDPRLCQPHSGTSQDMTDRNGSLLNGPVATMGGPASDAQGLFWPSCPPSSATKIPTYPWKTESEDDSEHEAKTVLHTTPAYSNRVGIANSLPQTPPRAITSDPFIDDKKSCDGDSYGGVVDQEKADEMTRLKGVLWPGMDIFDSATEQMRRQRNQKKDGNIIKMMEKTSEGIEPTELVFSPTGILRKQRVISGNVEDSSPLKGETPIPKRRAVRAKRAPLSQSDPNRRIDQDKKKSKKSRRRSKQSLEELSRRTLPTSDSPVSTRLFDRPHGYGHSITDFDEEFGLSLEGIDQKPRSGFQIFKDDDNEEPKLGTNDDILGAEGKSPSPAPPHPSCRPSGSVSFIPSHKFGYRGHASNKIPSASHSSNDQENIEPVLNRHGRNDPHPDAGNIWDTPGRGEDGCHPLYYSFGDGCYIDFDPFGGSDMFGYTRNPLAASRPFLQQYHHDQSHGSGARTRRDSPSKSRALSDDATISDMDQEDHGRLYFDGSFA</sequence>
<evidence type="ECO:0000313" key="3">
    <source>
        <dbReference type="Proteomes" id="UP000053958"/>
    </source>
</evidence>
<feature type="compositionally biased region" description="Basic residues" evidence="1">
    <location>
        <begin position="357"/>
        <end position="367"/>
    </location>
</feature>
<evidence type="ECO:0000313" key="2">
    <source>
        <dbReference type="EMBL" id="KKA22148.1"/>
    </source>
</evidence>
<feature type="region of interest" description="Disordered" evidence="1">
    <location>
        <begin position="73"/>
        <end position="142"/>
    </location>
</feature>
<feature type="compositionally biased region" description="Basic and acidic residues" evidence="1">
    <location>
        <begin position="578"/>
        <end position="590"/>
    </location>
</feature>
<dbReference type="Proteomes" id="UP000053958">
    <property type="component" value="Unassembled WGS sequence"/>
</dbReference>
<feature type="compositionally biased region" description="Polar residues" evidence="1">
    <location>
        <begin position="132"/>
        <end position="142"/>
    </location>
</feature>
<reference evidence="2 3" key="1">
    <citation type="submission" date="2015-04" db="EMBL/GenBank/DDBJ databases">
        <authorList>
            <person name="Heijne W.H."/>
            <person name="Fedorova N.D."/>
            <person name="Nierman W.C."/>
            <person name="Vollebregt A.W."/>
            <person name="Zhao Z."/>
            <person name="Wu L."/>
            <person name="Kumar M."/>
            <person name="Stam H."/>
            <person name="van den Berg M.A."/>
            <person name="Pel H.J."/>
        </authorList>
    </citation>
    <scope>NUCLEOTIDE SEQUENCE [LARGE SCALE GENOMIC DNA]</scope>
    <source>
        <strain evidence="2 3">CBS 393.64</strain>
    </source>
</reference>
<keyword evidence="3" id="KW-1185">Reference proteome</keyword>